<proteinExistence type="predicted"/>
<feature type="domain" description="N-acetyltransferase" evidence="1">
    <location>
        <begin position="38"/>
        <end position="174"/>
    </location>
</feature>
<dbReference type="Pfam" id="PF13302">
    <property type="entry name" value="Acetyltransf_3"/>
    <property type="match status" value="1"/>
</dbReference>
<dbReference type="GO" id="GO:0016747">
    <property type="term" value="F:acyltransferase activity, transferring groups other than amino-acyl groups"/>
    <property type="evidence" value="ECO:0007669"/>
    <property type="project" value="InterPro"/>
</dbReference>
<evidence type="ECO:0000313" key="2">
    <source>
        <dbReference type="EMBL" id="KKM80246.1"/>
    </source>
</evidence>
<dbReference type="AlphaFoldDB" id="A0A0F9KZW2"/>
<dbReference type="PANTHER" id="PTHR43415:SF3">
    <property type="entry name" value="GNAT-FAMILY ACETYLTRANSFERASE"/>
    <property type="match status" value="1"/>
</dbReference>
<dbReference type="EMBL" id="LAZR01008213">
    <property type="protein sequence ID" value="KKM80246.1"/>
    <property type="molecule type" value="Genomic_DNA"/>
</dbReference>
<gene>
    <name evidence="2" type="ORF">LCGC14_1341850</name>
</gene>
<dbReference type="SUPFAM" id="SSF55729">
    <property type="entry name" value="Acyl-CoA N-acyltransferases (Nat)"/>
    <property type="match status" value="1"/>
</dbReference>
<dbReference type="InterPro" id="IPR000182">
    <property type="entry name" value="GNAT_dom"/>
</dbReference>
<dbReference type="PANTHER" id="PTHR43415">
    <property type="entry name" value="SPERMIDINE N(1)-ACETYLTRANSFERASE"/>
    <property type="match status" value="1"/>
</dbReference>
<organism evidence="2">
    <name type="scientific">marine sediment metagenome</name>
    <dbReference type="NCBI Taxonomy" id="412755"/>
    <lineage>
        <taxon>unclassified sequences</taxon>
        <taxon>metagenomes</taxon>
        <taxon>ecological metagenomes</taxon>
    </lineage>
</organism>
<dbReference type="Gene3D" id="3.40.630.30">
    <property type="match status" value="1"/>
</dbReference>
<sequence>MTEEEKIEVIPFIEGETIDLIVGNSKWASLLAKWMNDPNVRQYARNYWPVTLEQIKKWFDPPPDQGLKDFVVFTIYHKKDKKPIGTIGFNHINWIARNANIFAAIGEAEYWGKGIAVEASKLMIKYGFTELNLHKIYSGVYSPNKRSLRAAEKLGFKEEGVIKDETYIDGKYIDAHKFALFKKDWIAQNKSD</sequence>
<accession>A0A0F9KZW2</accession>
<name>A0A0F9KZW2_9ZZZZ</name>
<reference evidence="2" key="1">
    <citation type="journal article" date="2015" name="Nature">
        <title>Complex archaea that bridge the gap between prokaryotes and eukaryotes.</title>
        <authorList>
            <person name="Spang A."/>
            <person name="Saw J.H."/>
            <person name="Jorgensen S.L."/>
            <person name="Zaremba-Niedzwiedzka K."/>
            <person name="Martijn J."/>
            <person name="Lind A.E."/>
            <person name="van Eijk R."/>
            <person name="Schleper C."/>
            <person name="Guy L."/>
            <person name="Ettema T.J."/>
        </authorList>
    </citation>
    <scope>NUCLEOTIDE SEQUENCE</scope>
</reference>
<dbReference type="PROSITE" id="PS51186">
    <property type="entry name" value="GNAT"/>
    <property type="match status" value="1"/>
</dbReference>
<protein>
    <recommendedName>
        <fullName evidence="1">N-acetyltransferase domain-containing protein</fullName>
    </recommendedName>
</protein>
<dbReference type="InterPro" id="IPR016181">
    <property type="entry name" value="Acyl_CoA_acyltransferase"/>
</dbReference>
<comment type="caution">
    <text evidence="2">The sequence shown here is derived from an EMBL/GenBank/DDBJ whole genome shotgun (WGS) entry which is preliminary data.</text>
</comment>
<evidence type="ECO:0000259" key="1">
    <source>
        <dbReference type="PROSITE" id="PS51186"/>
    </source>
</evidence>